<gene>
    <name evidence="2" type="ORF">LZ016_03590</name>
</gene>
<dbReference type="InterPro" id="IPR029044">
    <property type="entry name" value="Nucleotide-diphossugar_trans"/>
</dbReference>
<comment type="caution">
    <text evidence="2">The sequence shown here is derived from an EMBL/GenBank/DDBJ whole genome shotgun (WGS) entry which is preliminary data.</text>
</comment>
<name>A0ABS9VJN0_9SPHN</name>
<accession>A0ABS9VJN0</accession>
<keyword evidence="3" id="KW-1185">Reference proteome</keyword>
<organism evidence="2 3">
    <name type="scientific">Sphingomonas telluris</name>
    <dbReference type="NCBI Taxonomy" id="2907998"/>
    <lineage>
        <taxon>Bacteria</taxon>
        <taxon>Pseudomonadati</taxon>
        <taxon>Pseudomonadota</taxon>
        <taxon>Alphaproteobacteria</taxon>
        <taxon>Sphingomonadales</taxon>
        <taxon>Sphingomonadaceae</taxon>
        <taxon>Sphingomonas</taxon>
    </lineage>
</organism>
<dbReference type="RefSeq" id="WP_241445894.1">
    <property type="nucleotide sequence ID" value="NZ_JAKZHW010000001.1"/>
</dbReference>
<evidence type="ECO:0000313" key="2">
    <source>
        <dbReference type="EMBL" id="MCH8615186.1"/>
    </source>
</evidence>
<evidence type="ECO:0008006" key="4">
    <source>
        <dbReference type="Google" id="ProtNLM"/>
    </source>
</evidence>
<protein>
    <recommendedName>
        <fullName evidence="4">MobA-like NTP transferase domain-containing protein</fullName>
    </recommendedName>
</protein>
<reference evidence="2 3" key="1">
    <citation type="submission" date="2022-03" db="EMBL/GenBank/DDBJ databases">
        <authorList>
            <person name="Jo J.-H."/>
            <person name="Im W.-T."/>
        </authorList>
    </citation>
    <scope>NUCLEOTIDE SEQUENCE [LARGE SCALE GENOMIC DNA]</scope>
    <source>
        <strain evidence="2 3">SM33</strain>
    </source>
</reference>
<sequence length="398" mass="42382">MALGALIGAYQEDDSGGLAALLPLAGRTLLEYQVRAVSAAGASPIIVLVERIPAALNQAFDRLRGEGLNVIPVSDGSEAATRFEAGELVLLIGDGVAPPLDLLIGLEADAESLVVTVPDDEPHQDYERIDGASRWSGVALIEARMLGATAAMLGDWDLPSTLLRRTLQDGARLVPVAPGSEPLLARNAGELAIFERSLVAASRGPCTDLASRFALPLVEDFATERLMETNVRPVLLIYAALILTLAGAFAFTRGWLWTGLIALVLSTPLDLIARRLGILRLRPLAEKSLSRRLLWPAAGLALLALGWWQAQAGSGWGAMLAVATGLAFAQAYDLEKTGSDLPMPAWLLSRRNAILAGLPFAIAGAWTGYVVGVLVYAAISFFFVQYIVHRVRPELTAH</sequence>
<feature type="transmembrane region" description="Helical" evidence="1">
    <location>
        <begin position="231"/>
        <end position="249"/>
    </location>
</feature>
<evidence type="ECO:0000313" key="3">
    <source>
        <dbReference type="Proteomes" id="UP001203058"/>
    </source>
</evidence>
<dbReference type="SUPFAM" id="SSF53448">
    <property type="entry name" value="Nucleotide-diphospho-sugar transferases"/>
    <property type="match status" value="1"/>
</dbReference>
<feature type="transmembrane region" description="Helical" evidence="1">
    <location>
        <begin position="355"/>
        <end position="388"/>
    </location>
</feature>
<keyword evidence="1" id="KW-0812">Transmembrane</keyword>
<dbReference type="EMBL" id="JAKZHW010000001">
    <property type="protein sequence ID" value="MCH8615186.1"/>
    <property type="molecule type" value="Genomic_DNA"/>
</dbReference>
<dbReference type="Gene3D" id="3.90.550.10">
    <property type="entry name" value="Spore Coat Polysaccharide Biosynthesis Protein SpsA, Chain A"/>
    <property type="match status" value="1"/>
</dbReference>
<keyword evidence="1" id="KW-0472">Membrane</keyword>
<evidence type="ECO:0000256" key="1">
    <source>
        <dbReference type="SAM" id="Phobius"/>
    </source>
</evidence>
<keyword evidence="1" id="KW-1133">Transmembrane helix</keyword>
<feature type="transmembrane region" description="Helical" evidence="1">
    <location>
        <begin position="255"/>
        <end position="273"/>
    </location>
</feature>
<proteinExistence type="predicted"/>
<feature type="transmembrane region" description="Helical" evidence="1">
    <location>
        <begin position="293"/>
        <end position="310"/>
    </location>
</feature>
<dbReference type="Proteomes" id="UP001203058">
    <property type="component" value="Unassembled WGS sequence"/>
</dbReference>